<feature type="compositionally biased region" description="Polar residues" evidence="2">
    <location>
        <begin position="335"/>
        <end position="351"/>
    </location>
</feature>
<gene>
    <name evidence="3" type="ORF">EDS130_LOCUS29521</name>
</gene>
<feature type="compositionally biased region" description="Polar residues" evidence="2">
    <location>
        <begin position="799"/>
        <end position="812"/>
    </location>
</feature>
<dbReference type="OrthoDB" id="10037612at2759"/>
<evidence type="ECO:0000313" key="4">
    <source>
        <dbReference type="Proteomes" id="UP000663852"/>
    </source>
</evidence>
<feature type="region of interest" description="Disordered" evidence="2">
    <location>
        <begin position="149"/>
        <end position="171"/>
    </location>
</feature>
<feature type="compositionally biased region" description="Low complexity" evidence="2">
    <location>
        <begin position="366"/>
        <end position="382"/>
    </location>
</feature>
<feature type="compositionally biased region" description="Low complexity" evidence="2">
    <location>
        <begin position="786"/>
        <end position="798"/>
    </location>
</feature>
<comment type="caution">
    <text evidence="3">The sequence shown here is derived from an EMBL/GenBank/DDBJ whole genome shotgun (WGS) entry which is preliminary data.</text>
</comment>
<dbReference type="EMBL" id="CAJNOJ010000200">
    <property type="protein sequence ID" value="CAF1280426.1"/>
    <property type="molecule type" value="Genomic_DNA"/>
</dbReference>
<evidence type="ECO:0000313" key="3">
    <source>
        <dbReference type="EMBL" id="CAF1280426.1"/>
    </source>
</evidence>
<dbReference type="Proteomes" id="UP000663852">
    <property type="component" value="Unassembled WGS sequence"/>
</dbReference>
<reference evidence="3" key="1">
    <citation type="submission" date="2021-02" db="EMBL/GenBank/DDBJ databases">
        <authorList>
            <person name="Nowell W R."/>
        </authorList>
    </citation>
    <scope>NUCLEOTIDE SEQUENCE</scope>
</reference>
<feature type="coiled-coil region" evidence="1">
    <location>
        <begin position="62"/>
        <end position="89"/>
    </location>
</feature>
<protein>
    <submittedName>
        <fullName evidence="3">Uncharacterized protein</fullName>
    </submittedName>
</protein>
<evidence type="ECO:0000256" key="1">
    <source>
        <dbReference type="SAM" id="Coils"/>
    </source>
</evidence>
<feature type="compositionally biased region" description="Basic and acidic residues" evidence="2">
    <location>
        <begin position="520"/>
        <end position="529"/>
    </location>
</feature>
<sequence length="888" mass="101020">MSLILFIGKILKFFYLFIINCYEGMSSTFRQWKNKLQCSHRQSMNQNQLFIEDEFKTVHNVMDSLVNENNALKTRLDLLENRYERWIHDEQTYLNKRIEYLENENHQLHELYINYQMQNETCMRSMTDLIMKILLTQQERRKERVEQYHENDAAQWRTKQQQDDDNRCTTNDQTTWLDQRLMNVDEHDQQTRNHSSEFPDQLVTLATVKSKSERSSTGLTNKLYYLLSNEKSPCDNQRLPSVNIVPVNDPHTIPRKQQSTITITPKNKSTPQYARTAYSNHERLSTQTPVRTTTVVKNTSTTSTAKPNRVQATPVRPSTTTATATATTNRPRPTISTTTCQKTASSTSIPTKPSRPRYTLAKSSEPLRTVTPTPTPPTNTRTSASKSTKPALSTVKARPPPVTQQPARVSDLDALIAQRQAQTKAKKPTSIPVASVTNNKIRQSLFTKNTVKLVRPVRSQELKTFTCHLTPEVPNIISNEVVCPTNESLSTLTPPSLESITETKTIEKKEDSSTPSIAHDFSEDSLNEHHHGRKLVDTNASMSTKENNHNPHLRDQSSGSDISPIILIKTETSADSAYCNGSLDREETNTSDGYFLLPDDQLTSKDNPCSTKSSSVSQKSVVHRLVFPGRLGRMIFFRRILSDSDIYQKICSKDSEITHNVYHLDTIRDYSMEFYMLTTYASDSQLHAWVDCSDDELVNNVCHFDDSQFNIDDYEDDSQLKQTHNSDSLVEGELDWYSELDILNLTSNNYQDKQETTSSCSSKVHVEELLQTHLFSLSSPTTTTSIDSSSSAGMTSTSWAMPQNTKPNPASVDHNNTILQEILNHSWTDHLPSSSSHLLDDSHDEHSEHDMTSSIITDEFQSDFYYLCPVTNTTTFSKNEPKTFCHDV</sequence>
<keyword evidence="1" id="KW-0175">Coiled coil</keyword>
<organism evidence="3 4">
    <name type="scientific">Adineta ricciae</name>
    <name type="common">Rotifer</name>
    <dbReference type="NCBI Taxonomy" id="249248"/>
    <lineage>
        <taxon>Eukaryota</taxon>
        <taxon>Metazoa</taxon>
        <taxon>Spiralia</taxon>
        <taxon>Gnathifera</taxon>
        <taxon>Rotifera</taxon>
        <taxon>Eurotatoria</taxon>
        <taxon>Bdelloidea</taxon>
        <taxon>Adinetida</taxon>
        <taxon>Adinetidae</taxon>
        <taxon>Adineta</taxon>
    </lineage>
</organism>
<feature type="compositionally biased region" description="Basic and acidic residues" evidence="2">
    <location>
        <begin position="546"/>
        <end position="555"/>
    </location>
</feature>
<feature type="region of interest" description="Disordered" evidence="2">
    <location>
        <begin position="786"/>
        <end position="812"/>
    </location>
</feature>
<feature type="region of interest" description="Disordered" evidence="2">
    <location>
        <begin position="542"/>
        <end position="561"/>
    </location>
</feature>
<accession>A0A815C4R5</accession>
<feature type="region of interest" description="Disordered" evidence="2">
    <location>
        <begin position="295"/>
        <end position="407"/>
    </location>
</feature>
<feature type="region of interest" description="Disordered" evidence="2">
    <location>
        <begin position="504"/>
        <end position="529"/>
    </location>
</feature>
<dbReference type="AlphaFoldDB" id="A0A815C4R5"/>
<feature type="compositionally biased region" description="Low complexity" evidence="2">
    <location>
        <begin position="295"/>
        <end position="304"/>
    </location>
</feature>
<feature type="compositionally biased region" description="Low complexity" evidence="2">
    <location>
        <begin position="312"/>
        <end position="334"/>
    </location>
</feature>
<proteinExistence type="predicted"/>
<name>A0A815C4R5_ADIRI</name>
<evidence type="ECO:0000256" key="2">
    <source>
        <dbReference type="SAM" id="MobiDB-lite"/>
    </source>
</evidence>